<proteinExistence type="predicted"/>
<dbReference type="SUPFAM" id="SSF53335">
    <property type="entry name" value="S-adenosyl-L-methionine-dependent methyltransferases"/>
    <property type="match status" value="1"/>
</dbReference>
<protein>
    <submittedName>
        <fullName evidence="1">Methyltransferase</fullName>
    </submittedName>
</protein>
<evidence type="ECO:0000313" key="2">
    <source>
        <dbReference type="Proteomes" id="UP000253319"/>
    </source>
</evidence>
<keyword evidence="2" id="KW-1185">Reference proteome</keyword>
<organism evidence="1 2">
    <name type="scientific">Flavobacterium tibetense</name>
    <dbReference type="NCBI Taxonomy" id="2233533"/>
    <lineage>
        <taxon>Bacteria</taxon>
        <taxon>Pseudomonadati</taxon>
        <taxon>Bacteroidota</taxon>
        <taxon>Flavobacteriia</taxon>
        <taxon>Flavobacteriales</taxon>
        <taxon>Flavobacteriaceae</taxon>
        <taxon>Flavobacterium</taxon>
    </lineage>
</organism>
<reference evidence="1 2" key="1">
    <citation type="submission" date="2018-06" db="EMBL/GenBank/DDBJ databases">
        <title>Flavobacterium tibetense sp. nov., isolated from a wetland YonghuCo on Tibetan Plateau.</title>
        <authorList>
            <person name="Xing P."/>
            <person name="Phurbu D."/>
            <person name="Lu H."/>
        </authorList>
    </citation>
    <scope>NUCLEOTIDE SEQUENCE [LARGE SCALE GENOMIC DNA]</scope>
    <source>
        <strain evidence="1 2">YH5</strain>
    </source>
</reference>
<dbReference type="GO" id="GO:0032259">
    <property type="term" value="P:methylation"/>
    <property type="evidence" value="ECO:0007669"/>
    <property type="project" value="UniProtKB-KW"/>
</dbReference>
<keyword evidence="1" id="KW-0489">Methyltransferase</keyword>
<dbReference type="Proteomes" id="UP000253319">
    <property type="component" value="Unassembled WGS sequence"/>
</dbReference>
<name>A0A365P3Y9_9FLAO</name>
<keyword evidence="1" id="KW-0808">Transferase</keyword>
<dbReference type="Pfam" id="PF13489">
    <property type="entry name" value="Methyltransf_23"/>
    <property type="match status" value="1"/>
</dbReference>
<dbReference type="AlphaFoldDB" id="A0A365P3Y9"/>
<dbReference type="OrthoDB" id="9816564at2"/>
<dbReference type="EMBL" id="QLST01000003">
    <property type="protein sequence ID" value="RBA29284.1"/>
    <property type="molecule type" value="Genomic_DNA"/>
</dbReference>
<dbReference type="InterPro" id="IPR029063">
    <property type="entry name" value="SAM-dependent_MTases_sf"/>
</dbReference>
<evidence type="ECO:0000313" key="1">
    <source>
        <dbReference type="EMBL" id="RBA29284.1"/>
    </source>
</evidence>
<comment type="caution">
    <text evidence="1">The sequence shown here is derived from an EMBL/GenBank/DDBJ whole genome shotgun (WGS) entry which is preliminary data.</text>
</comment>
<dbReference type="Gene3D" id="3.40.50.150">
    <property type="entry name" value="Vaccinia Virus protein VP39"/>
    <property type="match status" value="1"/>
</dbReference>
<accession>A0A365P3Y9</accession>
<gene>
    <name evidence="1" type="ORF">DPN68_03780</name>
</gene>
<sequence>MLCPLCSENAEHFYTKKNRKYFYCSTCASIFLDPTNYVDATTEKQVYETHVNNPDDSRYQNFVSPIVNGVLENFTTSDKGLDYGSGTNSAIIKMLKDKSFNVVEFDPYFSNNPKVLKDKYNYITCCEVMEHFYFPKKEFEKLYQLLLPKGKLFCKTDLFSEDKNFDTWYYKEDPTHVFLYTPRTIEWIAKNIGFSNFYIDGRLIVFEK</sequence>
<dbReference type="RefSeq" id="WP_113988285.1">
    <property type="nucleotide sequence ID" value="NZ_QLST01000003.1"/>
</dbReference>
<dbReference type="GO" id="GO:0008168">
    <property type="term" value="F:methyltransferase activity"/>
    <property type="evidence" value="ECO:0007669"/>
    <property type="project" value="UniProtKB-KW"/>
</dbReference>